<proteinExistence type="predicted"/>
<reference evidence="1 2" key="1">
    <citation type="submission" date="2024-05" db="EMBL/GenBank/DDBJ databases">
        <authorList>
            <person name="Wallberg A."/>
        </authorList>
    </citation>
    <scope>NUCLEOTIDE SEQUENCE [LARGE SCALE GENOMIC DNA]</scope>
</reference>
<protein>
    <submittedName>
        <fullName evidence="1">Uncharacterized protein</fullName>
    </submittedName>
</protein>
<name>A0AAV2QW03_MEGNR</name>
<accession>A0AAV2QW03</accession>
<keyword evidence="2" id="KW-1185">Reference proteome</keyword>
<organism evidence="1 2">
    <name type="scientific">Meganyctiphanes norvegica</name>
    <name type="common">Northern krill</name>
    <name type="synonym">Thysanopoda norvegica</name>
    <dbReference type="NCBI Taxonomy" id="48144"/>
    <lineage>
        <taxon>Eukaryota</taxon>
        <taxon>Metazoa</taxon>
        <taxon>Ecdysozoa</taxon>
        <taxon>Arthropoda</taxon>
        <taxon>Crustacea</taxon>
        <taxon>Multicrustacea</taxon>
        <taxon>Malacostraca</taxon>
        <taxon>Eumalacostraca</taxon>
        <taxon>Eucarida</taxon>
        <taxon>Euphausiacea</taxon>
        <taxon>Euphausiidae</taxon>
        <taxon>Meganyctiphanes</taxon>
    </lineage>
</organism>
<sequence>MLISDRLMTIDSGYKSYVKPRTRIGHTQQREAESTHQYLHSVPHYAAKRCNTALRIWRLSERNQEYHMNVCSVRKKSRTEGLSYNIKKTQFRNNSVRGHVIMDFSVVFRYESSLTALHIMKCYKQLNCVYTYIITCHRH</sequence>
<dbReference type="EMBL" id="CAXKWB010012304">
    <property type="protein sequence ID" value="CAL4104147.1"/>
    <property type="molecule type" value="Genomic_DNA"/>
</dbReference>
<dbReference type="Proteomes" id="UP001497623">
    <property type="component" value="Unassembled WGS sequence"/>
</dbReference>
<evidence type="ECO:0000313" key="1">
    <source>
        <dbReference type="EMBL" id="CAL4104147.1"/>
    </source>
</evidence>
<gene>
    <name evidence="1" type="ORF">MNOR_LOCUS17721</name>
</gene>
<comment type="caution">
    <text evidence="1">The sequence shown here is derived from an EMBL/GenBank/DDBJ whole genome shotgun (WGS) entry which is preliminary data.</text>
</comment>
<evidence type="ECO:0000313" key="2">
    <source>
        <dbReference type="Proteomes" id="UP001497623"/>
    </source>
</evidence>
<dbReference type="AlphaFoldDB" id="A0AAV2QW03"/>